<evidence type="ECO:0000313" key="1">
    <source>
        <dbReference type="EMBL" id="KAB0355239.1"/>
    </source>
</evidence>
<feature type="non-terminal residue" evidence="1">
    <location>
        <position position="1"/>
    </location>
</feature>
<name>A0A5N3W107_MUNRE</name>
<reference evidence="1 2" key="1">
    <citation type="submission" date="2019-06" db="EMBL/GenBank/DDBJ databases">
        <title>Discovery of a novel chromosome fission-fusion reversal in muntjac.</title>
        <authorList>
            <person name="Mudd A.B."/>
            <person name="Bredeson J.V."/>
            <person name="Baum R."/>
            <person name="Hockemeyer D."/>
            <person name="Rokhsar D.S."/>
        </authorList>
    </citation>
    <scope>NUCLEOTIDE SEQUENCE [LARGE SCALE GENOMIC DNA]</scope>
    <source>
        <strain evidence="1">UCam_UCB_Mr</strain>
        <tissue evidence="1">Fibroblast cell line</tissue>
    </source>
</reference>
<gene>
    <name evidence="1" type="ORF">FD755_022698</name>
</gene>
<dbReference type="AlphaFoldDB" id="A0A5N3W107"/>
<protein>
    <submittedName>
        <fullName evidence="1">Uncharacterized protein</fullName>
    </submittedName>
</protein>
<accession>A0A5N3W107</accession>
<dbReference type="EMBL" id="VCEB01000022">
    <property type="protein sequence ID" value="KAB0355239.1"/>
    <property type="molecule type" value="Genomic_DNA"/>
</dbReference>
<sequence>FMSCFRQRLYRSMQLSELIELNLYKMFTAALVHNSQRTQMSACDAGAFEDLASIPGSGRSLGEGNGNPLQYSCLENPMDRGTWQTTVHGVTRVGHDLVTKPPPPQTRL</sequence>
<proteinExistence type="predicted"/>
<keyword evidence="2" id="KW-1185">Reference proteome</keyword>
<organism evidence="1 2">
    <name type="scientific">Muntiacus reevesi</name>
    <name type="common">Reeves' muntjac</name>
    <name type="synonym">Cervus reevesi</name>
    <dbReference type="NCBI Taxonomy" id="9886"/>
    <lineage>
        <taxon>Eukaryota</taxon>
        <taxon>Metazoa</taxon>
        <taxon>Chordata</taxon>
        <taxon>Craniata</taxon>
        <taxon>Vertebrata</taxon>
        <taxon>Euteleostomi</taxon>
        <taxon>Mammalia</taxon>
        <taxon>Eutheria</taxon>
        <taxon>Laurasiatheria</taxon>
        <taxon>Artiodactyla</taxon>
        <taxon>Ruminantia</taxon>
        <taxon>Pecora</taxon>
        <taxon>Cervidae</taxon>
        <taxon>Muntiacinae</taxon>
        <taxon>Muntiacus</taxon>
    </lineage>
</organism>
<comment type="caution">
    <text evidence="1">The sequence shown here is derived from an EMBL/GenBank/DDBJ whole genome shotgun (WGS) entry which is preliminary data.</text>
</comment>
<dbReference type="Proteomes" id="UP000326062">
    <property type="component" value="Chromosome 22"/>
</dbReference>
<evidence type="ECO:0000313" key="2">
    <source>
        <dbReference type="Proteomes" id="UP000326062"/>
    </source>
</evidence>